<dbReference type="Proteomes" id="UP000479710">
    <property type="component" value="Unassembled WGS sequence"/>
</dbReference>
<organism evidence="2 3">
    <name type="scientific">Oryza meyeriana var. granulata</name>
    <dbReference type="NCBI Taxonomy" id="110450"/>
    <lineage>
        <taxon>Eukaryota</taxon>
        <taxon>Viridiplantae</taxon>
        <taxon>Streptophyta</taxon>
        <taxon>Embryophyta</taxon>
        <taxon>Tracheophyta</taxon>
        <taxon>Spermatophyta</taxon>
        <taxon>Magnoliopsida</taxon>
        <taxon>Liliopsida</taxon>
        <taxon>Poales</taxon>
        <taxon>Poaceae</taxon>
        <taxon>BOP clade</taxon>
        <taxon>Oryzoideae</taxon>
        <taxon>Oryzeae</taxon>
        <taxon>Oryzinae</taxon>
        <taxon>Oryza</taxon>
        <taxon>Oryza meyeriana</taxon>
    </lineage>
</organism>
<keyword evidence="3" id="KW-1185">Reference proteome</keyword>
<gene>
    <name evidence="2" type="ORF">E2562_034632</name>
</gene>
<dbReference type="AlphaFoldDB" id="A0A6G1F1J4"/>
<reference evidence="2 3" key="1">
    <citation type="submission" date="2019-11" db="EMBL/GenBank/DDBJ databases">
        <title>Whole genome sequence of Oryza granulata.</title>
        <authorList>
            <person name="Li W."/>
        </authorList>
    </citation>
    <scope>NUCLEOTIDE SEQUENCE [LARGE SCALE GENOMIC DNA]</scope>
    <source>
        <strain evidence="3">cv. Menghai</strain>
        <tissue evidence="2">Leaf</tissue>
    </source>
</reference>
<name>A0A6G1F1J4_9ORYZ</name>
<comment type="caution">
    <text evidence="2">The sequence shown here is derived from an EMBL/GenBank/DDBJ whole genome shotgun (WGS) entry which is preliminary data.</text>
</comment>
<evidence type="ECO:0000313" key="2">
    <source>
        <dbReference type="EMBL" id="KAF0930692.1"/>
    </source>
</evidence>
<proteinExistence type="predicted"/>
<feature type="region of interest" description="Disordered" evidence="1">
    <location>
        <begin position="65"/>
        <end position="113"/>
    </location>
</feature>
<dbReference type="EMBL" id="SPHZ02000002">
    <property type="protein sequence ID" value="KAF0930692.1"/>
    <property type="molecule type" value="Genomic_DNA"/>
</dbReference>
<evidence type="ECO:0000313" key="3">
    <source>
        <dbReference type="Proteomes" id="UP000479710"/>
    </source>
</evidence>
<protein>
    <submittedName>
        <fullName evidence="2">Uncharacterized protein</fullName>
    </submittedName>
</protein>
<sequence length="157" mass="17355">MLLQTNSGPASSCEWFLPLFFTSLLSSMAAHRRQFRLADLRAAVADLPLPLLPFLPAAGELREPLRPSSLSTSVSLSPLPRHPAVDRRRADSRESERPKSSPRSPLSADGRRPLPWFAGRSTLPSAVDLGRPVSHLCLAEQVHDEYHYLVAPTRAEQ</sequence>
<accession>A0A6G1F1J4</accession>
<feature type="compositionally biased region" description="Basic and acidic residues" evidence="1">
    <location>
        <begin position="83"/>
        <end position="99"/>
    </location>
</feature>
<feature type="compositionally biased region" description="Low complexity" evidence="1">
    <location>
        <begin position="66"/>
        <end position="79"/>
    </location>
</feature>
<evidence type="ECO:0000256" key="1">
    <source>
        <dbReference type="SAM" id="MobiDB-lite"/>
    </source>
</evidence>